<evidence type="ECO:0000313" key="2">
    <source>
        <dbReference type="EMBL" id="KYO22306.1"/>
    </source>
</evidence>
<dbReference type="EMBL" id="AKHW03006231">
    <property type="protein sequence ID" value="KYO22306.1"/>
    <property type="molecule type" value="Genomic_DNA"/>
</dbReference>
<accession>A0A151MCP8</accession>
<dbReference type="AlphaFoldDB" id="A0A151MCP8"/>
<evidence type="ECO:0000256" key="1">
    <source>
        <dbReference type="SAM" id="MobiDB-lite"/>
    </source>
</evidence>
<comment type="caution">
    <text evidence="2">The sequence shown here is derived from an EMBL/GenBank/DDBJ whole genome shotgun (WGS) entry which is preliminary data.</text>
</comment>
<keyword evidence="3" id="KW-1185">Reference proteome</keyword>
<gene>
    <name evidence="2" type="ORF">Y1Q_0002906</name>
</gene>
<protein>
    <submittedName>
        <fullName evidence="2">Uncharacterized protein</fullName>
    </submittedName>
</protein>
<evidence type="ECO:0000313" key="3">
    <source>
        <dbReference type="Proteomes" id="UP000050525"/>
    </source>
</evidence>
<reference evidence="2 3" key="1">
    <citation type="journal article" date="2012" name="Genome Biol.">
        <title>Sequencing three crocodilian genomes to illuminate the evolution of archosaurs and amniotes.</title>
        <authorList>
            <person name="St John J.A."/>
            <person name="Braun E.L."/>
            <person name="Isberg S.R."/>
            <person name="Miles L.G."/>
            <person name="Chong A.Y."/>
            <person name="Gongora J."/>
            <person name="Dalzell P."/>
            <person name="Moran C."/>
            <person name="Bed'hom B."/>
            <person name="Abzhanov A."/>
            <person name="Burgess S.C."/>
            <person name="Cooksey A.M."/>
            <person name="Castoe T.A."/>
            <person name="Crawford N.G."/>
            <person name="Densmore L.D."/>
            <person name="Drew J.C."/>
            <person name="Edwards S.V."/>
            <person name="Faircloth B.C."/>
            <person name="Fujita M.K."/>
            <person name="Greenwold M.J."/>
            <person name="Hoffmann F.G."/>
            <person name="Howard J.M."/>
            <person name="Iguchi T."/>
            <person name="Janes D.E."/>
            <person name="Khan S.Y."/>
            <person name="Kohno S."/>
            <person name="de Koning A.J."/>
            <person name="Lance S.L."/>
            <person name="McCarthy F.M."/>
            <person name="McCormack J.E."/>
            <person name="Merchant M.E."/>
            <person name="Peterson D.G."/>
            <person name="Pollock D.D."/>
            <person name="Pourmand N."/>
            <person name="Raney B.J."/>
            <person name="Roessler K.A."/>
            <person name="Sanford J.R."/>
            <person name="Sawyer R.H."/>
            <person name="Schmidt C.J."/>
            <person name="Triplett E.W."/>
            <person name="Tuberville T.D."/>
            <person name="Venegas-Anaya M."/>
            <person name="Howard J.T."/>
            <person name="Jarvis E.D."/>
            <person name="Guillette L.J.Jr."/>
            <person name="Glenn T.C."/>
            <person name="Green R.E."/>
            <person name="Ray D.A."/>
        </authorList>
    </citation>
    <scope>NUCLEOTIDE SEQUENCE [LARGE SCALE GENOMIC DNA]</scope>
    <source>
        <strain evidence="2">KSC_2009_1</strain>
    </source>
</reference>
<proteinExistence type="predicted"/>
<dbReference type="Proteomes" id="UP000050525">
    <property type="component" value="Unassembled WGS sequence"/>
</dbReference>
<name>A0A151MCP8_ALLMI</name>
<sequence>MREKAEGDGSQNETSWREGRFPWQPGRGLRHVGPRGKCVRAWALVAERLGLGTSVAGGGPFAPLGPLVSFTAGSPPPACAVRGIARGPPGPGPRQRR</sequence>
<feature type="region of interest" description="Disordered" evidence="1">
    <location>
        <begin position="1"/>
        <end position="29"/>
    </location>
</feature>
<organism evidence="2 3">
    <name type="scientific">Alligator mississippiensis</name>
    <name type="common">American alligator</name>
    <dbReference type="NCBI Taxonomy" id="8496"/>
    <lineage>
        <taxon>Eukaryota</taxon>
        <taxon>Metazoa</taxon>
        <taxon>Chordata</taxon>
        <taxon>Craniata</taxon>
        <taxon>Vertebrata</taxon>
        <taxon>Euteleostomi</taxon>
        <taxon>Archelosauria</taxon>
        <taxon>Archosauria</taxon>
        <taxon>Crocodylia</taxon>
        <taxon>Alligatoridae</taxon>
        <taxon>Alligatorinae</taxon>
        <taxon>Alligator</taxon>
    </lineage>
</organism>